<dbReference type="InParanoid" id="A0A0R0EKW1"/>
<reference evidence="2" key="2">
    <citation type="submission" date="2018-02" db="UniProtKB">
        <authorList>
            <consortium name="EnsemblPlants"/>
        </authorList>
    </citation>
    <scope>IDENTIFICATION</scope>
    <source>
        <strain evidence="2">Williams 82</strain>
    </source>
</reference>
<dbReference type="EnsemblPlants" id="KRG94943">
    <property type="protein sequence ID" value="KRG94943"/>
    <property type="gene ID" value="GLYMA_19G119900"/>
</dbReference>
<keyword evidence="3" id="KW-1185">Reference proteome</keyword>
<dbReference type="Proteomes" id="UP000008827">
    <property type="component" value="Chromosome 19"/>
</dbReference>
<organism evidence="1">
    <name type="scientific">Glycine max</name>
    <name type="common">Soybean</name>
    <name type="synonym">Glycine hispida</name>
    <dbReference type="NCBI Taxonomy" id="3847"/>
    <lineage>
        <taxon>Eukaryota</taxon>
        <taxon>Viridiplantae</taxon>
        <taxon>Streptophyta</taxon>
        <taxon>Embryophyta</taxon>
        <taxon>Tracheophyta</taxon>
        <taxon>Spermatophyta</taxon>
        <taxon>Magnoliopsida</taxon>
        <taxon>eudicotyledons</taxon>
        <taxon>Gunneridae</taxon>
        <taxon>Pentapetalae</taxon>
        <taxon>rosids</taxon>
        <taxon>fabids</taxon>
        <taxon>Fabales</taxon>
        <taxon>Fabaceae</taxon>
        <taxon>Papilionoideae</taxon>
        <taxon>50 kb inversion clade</taxon>
        <taxon>NPAAA clade</taxon>
        <taxon>indigoferoid/millettioid clade</taxon>
        <taxon>Phaseoleae</taxon>
        <taxon>Glycine</taxon>
        <taxon>Glycine subgen. Soja</taxon>
    </lineage>
</organism>
<proteinExistence type="predicted"/>
<dbReference type="AlphaFoldDB" id="A0A0R0EKW1"/>
<sequence>MCIRDERGQFIKAKTALHNGIPEPREAEAWGLMQVFIGRQTNLFTHSLARVSRFMLTAKVFDYISNCISSIIRNKMK</sequence>
<dbReference type="EMBL" id="CM000852">
    <property type="protein sequence ID" value="KRG94943.1"/>
    <property type="molecule type" value="Genomic_DNA"/>
</dbReference>
<evidence type="ECO:0000313" key="1">
    <source>
        <dbReference type="EMBL" id="KRG94943.1"/>
    </source>
</evidence>
<reference evidence="1" key="3">
    <citation type="submission" date="2018-07" db="EMBL/GenBank/DDBJ databases">
        <title>WGS assembly of Glycine max.</title>
        <authorList>
            <person name="Schmutz J."/>
            <person name="Cannon S."/>
            <person name="Schlueter J."/>
            <person name="Ma J."/>
            <person name="Mitros T."/>
            <person name="Nelson W."/>
            <person name="Hyten D."/>
            <person name="Song Q."/>
            <person name="Thelen J."/>
            <person name="Cheng J."/>
            <person name="Xu D."/>
            <person name="Hellsten U."/>
            <person name="May G."/>
            <person name="Yu Y."/>
            <person name="Sakurai T."/>
            <person name="Umezawa T."/>
            <person name="Bhattacharyya M."/>
            <person name="Sandhu D."/>
            <person name="Valliyodan B."/>
            <person name="Lindquist E."/>
            <person name="Peto M."/>
            <person name="Grant D."/>
            <person name="Shu S."/>
            <person name="Goodstein D."/>
            <person name="Barry K."/>
            <person name="Futrell-Griggs M."/>
            <person name="Abernathy B."/>
            <person name="Du J."/>
            <person name="Tian Z."/>
            <person name="Zhu L."/>
            <person name="Gill N."/>
            <person name="Joshi T."/>
            <person name="Libault M."/>
            <person name="Sethuraman A."/>
            <person name="Zhang X."/>
            <person name="Shinozaki K."/>
            <person name="Nguyen H."/>
            <person name="Wing R."/>
            <person name="Cregan P."/>
            <person name="Specht J."/>
            <person name="Grimwood J."/>
            <person name="Rokhsar D."/>
            <person name="Stacey G."/>
            <person name="Shoemaker R."/>
            <person name="Jackson S."/>
        </authorList>
    </citation>
    <scope>NUCLEOTIDE SEQUENCE</scope>
    <source>
        <tissue evidence="1">Callus</tissue>
    </source>
</reference>
<name>A0A0R0EKW1_SOYBN</name>
<evidence type="ECO:0000313" key="3">
    <source>
        <dbReference type="Proteomes" id="UP000008827"/>
    </source>
</evidence>
<dbReference type="Gramene" id="KRG94943">
    <property type="protein sequence ID" value="KRG94943"/>
    <property type="gene ID" value="GLYMA_19G119900"/>
</dbReference>
<reference evidence="1 2" key="1">
    <citation type="journal article" date="2010" name="Nature">
        <title>Genome sequence of the palaeopolyploid soybean.</title>
        <authorList>
            <person name="Schmutz J."/>
            <person name="Cannon S.B."/>
            <person name="Schlueter J."/>
            <person name="Ma J."/>
            <person name="Mitros T."/>
            <person name="Nelson W."/>
            <person name="Hyten D.L."/>
            <person name="Song Q."/>
            <person name="Thelen J.J."/>
            <person name="Cheng J."/>
            <person name="Xu D."/>
            <person name="Hellsten U."/>
            <person name="May G.D."/>
            <person name="Yu Y."/>
            <person name="Sakurai T."/>
            <person name="Umezawa T."/>
            <person name="Bhattacharyya M.K."/>
            <person name="Sandhu D."/>
            <person name="Valliyodan B."/>
            <person name="Lindquist E."/>
            <person name="Peto M."/>
            <person name="Grant D."/>
            <person name="Shu S."/>
            <person name="Goodstein D."/>
            <person name="Barry K."/>
            <person name="Futrell-Griggs M."/>
            <person name="Abernathy B."/>
            <person name="Du J."/>
            <person name="Tian Z."/>
            <person name="Zhu L."/>
            <person name="Gill N."/>
            <person name="Joshi T."/>
            <person name="Libault M."/>
            <person name="Sethuraman A."/>
            <person name="Zhang X.-C."/>
            <person name="Shinozaki K."/>
            <person name="Nguyen H.T."/>
            <person name="Wing R.A."/>
            <person name="Cregan P."/>
            <person name="Specht J."/>
            <person name="Grimwood J."/>
            <person name="Rokhsar D."/>
            <person name="Stacey G."/>
            <person name="Shoemaker R.C."/>
            <person name="Jackson S.A."/>
        </authorList>
    </citation>
    <scope>NUCLEOTIDE SEQUENCE</scope>
    <source>
        <strain evidence="2">cv. Williams 82</strain>
        <tissue evidence="1">Callus</tissue>
    </source>
</reference>
<dbReference type="OMA" id="HNGIPEP"/>
<accession>A0A0R0EKW1</accession>
<protein>
    <submittedName>
        <fullName evidence="1 2">Uncharacterized protein</fullName>
    </submittedName>
</protein>
<evidence type="ECO:0000313" key="2">
    <source>
        <dbReference type="EnsemblPlants" id="KRG94943"/>
    </source>
</evidence>
<gene>
    <name evidence="1" type="ORF">GLYMA_19G119900</name>
</gene>